<dbReference type="WBParaSite" id="EVEC_0000750801-mRNA-1">
    <property type="protein sequence ID" value="EVEC_0000750801-mRNA-1"/>
    <property type="gene ID" value="EVEC_0000750801"/>
</dbReference>
<accession>A0A0N4VAJ6</accession>
<protein>
    <submittedName>
        <fullName evidence="1 3">Uncharacterized protein</fullName>
    </submittedName>
</protein>
<proteinExistence type="predicted"/>
<dbReference type="EMBL" id="UXUI01008738">
    <property type="protein sequence ID" value="VDD92259.1"/>
    <property type="molecule type" value="Genomic_DNA"/>
</dbReference>
<dbReference type="Proteomes" id="UP000274131">
    <property type="component" value="Unassembled WGS sequence"/>
</dbReference>
<evidence type="ECO:0000313" key="2">
    <source>
        <dbReference type="Proteomes" id="UP000274131"/>
    </source>
</evidence>
<keyword evidence="2" id="KW-1185">Reference proteome</keyword>
<evidence type="ECO:0000313" key="1">
    <source>
        <dbReference type="EMBL" id="VDD92259.1"/>
    </source>
</evidence>
<name>A0A0N4VAJ6_ENTVE</name>
<organism evidence="3">
    <name type="scientific">Enterobius vermicularis</name>
    <name type="common">Human pinworm</name>
    <dbReference type="NCBI Taxonomy" id="51028"/>
    <lineage>
        <taxon>Eukaryota</taxon>
        <taxon>Metazoa</taxon>
        <taxon>Ecdysozoa</taxon>
        <taxon>Nematoda</taxon>
        <taxon>Chromadorea</taxon>
        <taxon>Rhabditida</taxon>
        <taxon>Spirurina</taxon>
        <taxon>Oxyuridomorpha</taxon>
        <taxon>Oxyuroidea</taxon>
        <taxon>Oxyuridae</taxon>
        <taxon>Enterobius</taxon>
    </lineage>
</organism>
<reference evidence="3" key="1">
    <citation type="submission" date="2017-02" db="UniProtKB">
        <authorList>
            <consortium name="WormBaseParasite"/>
        </authorList>
    </citation>
    <scope>IDENTIFICATION</scope>
</reference>
<evidence type="ECO:0000313" key="3">
    <source>
        <dbReference type="WBParaSite" id="EVEC_0000750801-mRNA-1"/>
    </source>
</evidence>
<gene>
    <name evidence="1" type="ORF">EVEC_LOCUS7010</name>
</gene>
<sequence>MWPSRRIACARQRIFVRQAPESLLKPSAKDASASSQEREKVTGQRQSLLLLVSLHPEKLIFENTTASKSAADALGLALAEAVQYGITDIEAMHSETAFTSASRCRNNASEISVSLQRVKDCSFSTSLIQRRVSGSPPILSSGSLLILASTSINAGFHVINGFTLLDNNAYPGLFNVDYCM</sequence>
<dbReference type="AlphaFoldDB" id="A0A0N4VAJ6"/>
<reference evidence="1 2" key="2">
    <citation type="submission" date="2018-10" db="EMBL/GenBank/DDBJ databases">
        <authorList>
            <consortium name="Pathogen Informatics"/>
        </authorList>
    </citation>
    <scope>NUCLEOTIDE SEQUENCE [LARGE SCALE GENOMIC DNA]</scope>
</reference>